<dbReference type="SUPFAM" id="SSF89028">
    <property type="entry name" value="Cobalamin adenosyltransferase-like"/>
    <property type="match status" value="1"/>
</dbReference>
<keyword evidence="2" id="KW-0547">Nucleotide-binding</keyword>
<evidence type="ECO:0000259" key="4">
    <source>
        <dbReference type="Pfam" id="PF01923"/>
    </source>
</evidence>
<dbReference type="InParanoid" id="G0EDT5"/>
<keyword evidence="6" id="KW-1185">Reference proteome</keyword>
<dbReference type="HOGENOM" id="CLU_083486_0_1_2"/>
<dbReference type="RefSeq" id="WP_014026381.1">
    <property type="nucleotide sequence ID" value="NC_015931.1"/>
</dbReference>
<dbReference type="KEGG" id="pfm:Pyrfu_0835"/>
<dbReference type="OrthoDB" id="4665at2157"/>
<dbReference type="FunCoup" id="G0EDT5">
    <property type="interactions" value="84"/>
</dbReference>
<dbReference type="Pfam" id="PF01923">
    <property type="entry name" value="Cob_adeno_trans"/>
    <property type="match status" value="1"/>
</dbReference>
<keyword evidence="3" id="KW-0067">ATP-binding</keyword>
<dbReference type="GeneID" id="11139306"/>
<dbReference type="EMBL" id="CP002838">
    <property type="protein sequence ID" value="AEM38704.1"/>
    <property type="molecule type" value="Genomic_DNA"/>
</dbReference>
<dbReference type="Proteomes" id="UP000001037">
    <property type="component" value="Chromosome"/>
</dbReference>
<evidence type="ECO:0000313" key="5">
    <source>
        <dbReference type="EMBL" id="AEM38704.1"/>
    </source>
</evidence>
<dbReference type="STRING" id="694429.Pyrfu_0835"/>
<evidence type="ECO:0000313" key="6">
    <source>
        <dbReference type="Proteomes" id="UP000001037"/>
    </source>
</evidence>
<name>G0EDT5_PYRF1</name>
<dbReference type="GO" id="GO:0005524">
    <property type="term" value="F:ATP binding"/>
    <property type="evidence" value="ECO:0007669"/>
    <property type="project" value="UniProtKB-KW"/>
</dbReference>
<gene>
    <name evidence="5" type="ordered locus">Pyrfu_0835</name>
</gene>
<dbReference type="PANTHER" id="PTHR12213">
    <property type="entry name" value="CORRINOID ADENOSYLTRANSFERASE"/>
    <property type="match status" value="1"/>
</dbReference>
<organism evidence="5 6">
    <name type="scientific">Pyrolobus fumarii (strain DSM 11204 / 1A)</name>
    <dbReference type="NCBI Taxonomy" id="694429"/>
    <lineage>
        <taxon>Archaea</taxon>
        <taxon>Thermoproteota</taxon>
        <taxon>Thermoprotei</taxon>
        <taxon>Desulfurococcales</taxon>
        <taxon>Pyrodictiaceae</taxon>
        <taxon>Pyrolobus</taxon>
    </lineage>
</organism>
<protein>
    <submittedName>
        <fullName evidence="5">Cobalamin adenosyltransferase</fullName>
    </submittedName>
</protein>
<dbReference type="InterPro" id="IPR016030">
    <property type="entry name" value="CblAdoTrfase-like"/>
</dbReference>
<dbReference type="GO" id="GO:0008817">
    <property type="term" value="F:corrinoid adenosyltransferase activity"/>
    <property type="evidence" value="ECO:0007669"/>
    <property type="project" value="TreeGrafter"/>
</dbReference>
<feature type="domain" description="Cobalamin adenosyltransferase-like" evidence="4">
    <location>
        <begin position="4"/>
        <end position="172"/>
    </location>
</feature>
<evidence type="ECO:0000256" key="3">
    <source>
        <dbReference type="ARBA" id="ARBA00022840"/>
    </source>
</evidence>
<evidence type="ECO:0000256" key="2">
    <source>
        <dbReference type="ARBA" id="ARBA00022741"/>
    </source>
</evidence>
<evidence type="ECO:0000256" key="1">
    <source>
        <dbReference type="ARBA" id="ARBA00022679"/>
    </source>
</evidence>
<dbReference type="AlphaFoldDB" id="G0EDT5"/>
<dbReference type="Gene3D" id="1.20.1200.10">
    <property type="entry name" value="Cobalamin adenosyltransferase-like"/>
    <property type="match status" value="1"/>
</dbReference>
<dbReference type="InterPro" id="IPR036451">
    <property type="entry name" value="CblAdoTrfase-like_sf"/>
</dbReference>
<dbReference type="PANTHER" id="PTHR12213:SF0">
    <property type="entry name" value="CORRINOID ADENOSYLTRANSFERASE MMAB"/>
    <property type="match status" value="1"/>
</dbReference>
<reference evidence="5 6" key="1">
    <citation type="journal article" date="2011" name="Stand. Genomic Sci.">
        <title>Complete genome sequence of the hyperthermophilic chemolithoautotroph Pyrolobus fumarii type strain (1A).</title>
        <authorList>
            <person name="Anderson I."/>
            <person name="Goker M."/>
            <person name="Nolan M."/>
            <person name="Lucas S."/>
            <person name="Hammon N."/>
            <person name="Deshpande S."/>
            <person name="Cheng J.F."/>
            <person name="Tapia R."/>
            <person name="Han C."/>
            <person name="Goodwin L."/>
            <person name="Pitluck S."/>
            <person name="Huntemann M."/>
            <person name="Liolios K."/>
            <person name="Ivanova N."/>
            <person name="Pagani I."/>
            <person name="Mavromatis K."/>
            <person name="Ovchinikova G."/>
            <person name="Pati A."/>
            <person name="Chen A."/>
            <person name="Palaniappan K."/>
            <person name="Land M."/>
            <person name="Hauser L."/>
            <person name="Brambilla E.M."/>
            <person name="Huber H."/>
            <person name="Yasawong M."/>
            <person name="Rohde M."/>
            <person name="Spring S."/>
            <person name="Abt B."/>
            <person name="Sikorski J."/>
            <person name="Wirth R."/>
            <person name="Detter J.C."/>
            <person name="Woyke T."/>
            <person name="Bristow J."/>
            <person name="Eisen J.A."/>
            <person name="Markowitz V."/>
            <person name="Hugenholtz P."/>
            <person name="Kyrpides N.C."/>
            <person name="Klenk H.P."/>
            <person name="Lapidus A."/>
        </authorList>
    </citation>
    <scope>NUCLEOTIDE SEQUENCE [LARGE SCALE GENOMIC DNA]</scope>
    <source>
        <strain evidence="6">DSM 11204 / 1A</strain>
    </source>
</reference>
<accession>G0EDT5</accession>
<proteinExistence type="predicted"/>
<dbReference type="eggNOG" id="arCOG00489">
    <property type="taxonomic scope" value="Archaea"/>
</dbReference>
<keyword evidence="1 5" id="KW-0808">Transferase</keyword>
<sequence>MPRIYTRTGDEGYTWAPLAGRVPKTHECVEAVGDLDEAESALGLAAAIARREGHEKEAELLDWVQEMLFRVGFQLWELGAQNPRRMKKCVDERDVREVERKIDELLPEPPRGFTLHSGDLLAASIALARSIVRRAERSIWRCVSVAGRGSDENIRIMLKLINRLSDLLYALEYSVIARAGAGPRVVKC</sequence>
<dbReference type="InterPro" id="IPR029499">
    <property type="entry name" value="PduO-typ"/>
</dbReference>